<protein>
    <submittedName>
        <fullName evidence="2">Uncharacterized protein</fullName>
    </submittedName>
</protein>
<reference evidence="2" key="1">
    <citation type="journal article" date="2014" name="Front. Microbiol.">
        <title>High frequency of phylogenetically diverse reductive dehalogenase-homologous genes in deep subseafloor sedimentary metagenomes.</title>
        <authorList>
            <person name="Kawai M."/>
            <person name="Futagami T."/>
            <person name="Toyoda A."/>
            <person name="Takaki Y."/>
            <person name="Nishi S."/>
            <person name="Hori S."/>
            <person name="Arai W."/>
            <person name="Tsubouchi T."/>
            <person name="Morono Y."/>
            <person name="Uchiyama I."/>
            <person name="Ito T."/>
            <person name="Fujiyama A."/>
            <person name="Inagaki F."/>
            <person name="Takami H."/>
        </authorList>
    </citation>
    <scope>NUCLEOTIDE SEQUENCE</scope>
    <source>
        <strain evidence="2">Expedition CK06-06</strain>
    </source>
</reference>
<evidence type="ECO:0000256" key="1">
    <source>
        <dbReference type="SAM" id="Phobius"/>
    </source>
</evidence>
<name>X1EVW2_9ZZZZ</name>
<comment type="caution">
    <text evidence="2">The sequence shown here is derived from an EMBL/GenBank/DDBJ whole genome shotgun (WGS) entry which is preliminary data.</text>
</comment>
<keyword evidence="1" id="KW-1133">Transmembrane helix</keyword>
<organism evidence="2">
    <name type="scientific">marine sediment metagenome</name>
    <dbReference type="NCBI Taxonomy" id="412755"/>
    <lineage>
        <taxon>unclassified sequences</taxon>
        <taxon>metagenomes</taxon>
        <taxon>ecological metagenomes</taxon>
    </lineage>
</organism>
<accession>X1EVW2</accession>
<feature type="transmembrane region" description="Helical" evidence="1">
    <location>
        <begin position="45"/>
        <end position="66"/>
    </location>
</feature>
<dbReference type="EMBL" id="BARU01012072">
    <property type="protein sequence ID" value="GAH36712.1"/>
    <property type="molecule type" value="Genomic_DNA"/>
</dbReference>
<sequence length="84" mass="9244">VADISDPDSIAHFQAKTRLDAVFHAVIHSGAERSFFDPPLLYPKAFIYLGISSTGFTSALAAHFRIGYTLEKVSREDFISALVE</sequence>
<dbReference type="AlphaFoldDB" id="X1EVW2"/>
<gene>
    <name evidence="2" type="ORF">S03H2_22421</name>
</gene>
<keyword evidence="1" id="KW-0472">Membrane</keyword>
<evidence type="ECO:0000313" key="2">
    <source>
        <dbReference type="EMBL" id="GAH36712.1"/>
    </source>
</evidence>
<proteinExistence type="predicted"/>
<keyword evidence="1" id="KW-0812">Transmembrane</keyword>
<feature type="non-terminal residue" evidence="2">
    <location>
        <position position="1"/>
    </location>
</feature>